<keyword evidence="3" id="KW-1185">Reference proteome</keyword>
<dbReference type="EMBL" id="ML179402">
    <property type="protein sequence ID" value="THU88635.1"/>
    <property type="molecule type" value="Genomic_DNA"/>
</dbReference>
<proteinExistence type="predicted"/>
<sequence>MHTTLCTPELLRSIFKNLGRENNIQNALVCKKWSDVSLDVVWHDVHMRDLPAFFNLLAPIKLGSSSSGWTRNRYTGVWVQIDCWQYEFEQEPDANHWKRFFTRYCPRVHRLLLDHDGRELRERSLTTILECLRRNRPARPLLPKLKELSYHCGAQTYFELLDSLFVFMHEGLQKISISVPFPTNTEASAFFESLPFHSPNLTHFEFRCIETDQNRYEEALIECLGSLPSLSTVVLPSIPDGSPIFTGLKSLKRFELYSFSNDGISTLENPMKHPLQPGALCGLEHLHLTVYYHLVTASLLAQGNLPDLKSVVICSPLMESPDAIKQLSSAIAKTCQNLDGNLSSDGLPSFLDIQPLLQCNEINDLKFTHRHALGYTSWNQLISFIQSFPNLKSLVLNPCGQPGTSGKPRVDPAVLLKFAAAVPKIEHIGIAMNFSVALPSDQELFPQGSFPYILRNLITLDVGWSTLKDGDEIRTAFFLSGILPRWCRILSHDSSIGAAPSTLKGWSDVQTHLPRVIERARLMNMTLDRLKESSSALKTVEEKLNESLSSNAILEQKLLDLTQELKKKRAKNVSSRRKFY</sequence>
<feature type="coiled-coil region" evidence="1">
    <location>
        <begin position="537"/>
        <end position="571"/>
    </location>
</feature>
<dbReference type="InterPro" id="IPR032675">
    <property type="entry name" value="LRR_dom_sf"/>
</dbReference>
<name>A0A4V4HDV1_DENBC</name>
<gene>
    <name evidence="2" type="ORF">K435DRAFT_969407</name>
</gene>
<keyword evidence="1" id="KW-0175">Coiled coil</keyword>
<dbReference type="SUPFAM" id="SSF52047">
    <property type="entry name" value="RNI-like"/>
    <property type="match status" value="1"/>
</dbReference>
<dbReference type="Gene3D" id="3.80.10.10">
    <property type="entry name" value="Ribonuclease Inhibitor"/>
    <property type="match status" value="1"/>
</dbReference>
<organism evidence="2 3">
    <name type="scientific">Dendrothele bispora (strain CBS 962.96)</name>
    <dbReference type="NCBI Taxonomy" id="1314807"/>
    <lineage>
        <taxon>Eukaryota</taxon>
        <taxon>Fungi</taxon>
        <taxon>Dikarya</taxon>
        <taxon>Basidiomycota</taxon>
        <taxon>Agaricomycotina</taxon>
        <taxon>Agaricomycetes</taxon>
        <taxon>Agaricomycetidae</taxon>
        <taxon>Agaricales</taxon>
        <taxon>Agaricales incertae sedis</taxon>
        <taxon>Dendrothele</taxon>
    </lineage>
</organism>
<dbReference type="AlphaFoldDB" id="A0A4V4HDV1"/>
<dbReference type="Proteomes" id="UP000297245">
    <property type="component" value="Unassembled WGS sequence"/>
</dbReference>
<protein>
    <recommendedName>
        <fullName evidence="4">F-box domain-containing protein</fullName>
    </recommendedName>
</protein>
<evidence type="ECO:0000256" key="1">
    <source>
        <dbReference type="SAM" id="Coils"/>
    </source>
</evidence>
<evidence type="ECO:0000313" key="2">
    <source>
        <dbReference type="EMBL" id="THU88635.1"/>
    </source>
</evidence>
<dbReference type="OrthoDB" id="2447803at2759"/>
<evidence type="ECO:0008006" key="4">
    <source>
        <dbReference type="Google" id="ProtNLM"/>
    </source>
</evidence>
<accession>A0A4V4HDV1</accession>
<evidence type="ECO:0000313" key="3">
    <source>
        <dbReference type="Proteomes" id="UP000297245"/>
    </source>
</evidence>
<reference evidence="2 3" key="1">
    <citation type="journal article" date="2019" name="Nat. Ecol. Evol.">
        <title>Megaphylogeny resolves global patterns of mushroom evolution.</title>
        <authorList>
            <person name="Varga T."/>
            <person name="Krizsan K."/>
            <person name="Foldi C."/>
            <person name="Dima B."/>
            <person name="Sanchez-Garcia M."/>
            <person name="Sanchez-Ramirez S."/>
            <person name="Szollosi G.J."/>
            <person name="Szarkandi J.G."/>
            <person name="Papp V."/>
            <person name="Albert L."/>
            <person name="Andreopoulos W."/>
            <person name="Angelini C."/>
            <person name="Antonin V."/>
            <person name="Barry K.W."/>
            <person name="Bougher N.L."/>
            <person name="Buchanan P."/>
            <person name="Buyck B."/>
            <person name="Bense V."/>
            <person name="Catcheside P."/>
            <person name="Chovatia M."/>
            <person name="Cooper J."/>
            <person name="Damon W."/>
            <person name="Desjardin D."/>
            <person name="Finy P."/>
            <person name="Geml J."/>
            <person name="Haridas S."/>
            <person name="Hughes K."/>
            <person name="Justo A."/>
            <person name="Karasinski D."/>
            <person name="Kautmanova I."/>
            <person name="Kiss B."/>
            <person name="Kocsube S."/>
            <person name="Kotiranta H."/>
            <person name="LaButti K.M."/>
            <person name="Lechner B.E."/>
            <person name="Liimatainen K."/>
            <person name="Lipzen A."/>
            <person name="Lukacs Z."/>
            <person name="Mihaltcheva S."/>
            <person name="Morgado L.N."/>
            <person name="Niskanen T."/>
            <person name="Noordeloos M.E."/>
            <person name="Ohm R.A."/>
            <person name="Ortiz-Santana B."/>
            <person name="Ovrebo C."/>
            <person name="Racz N."/>
            <person name="Riley R."/>
            <person name="Savchenko A."/>
            <person name="Shiryaev A."/>
            <person name="Soop K."/>
            <person name="Spirin V."/>
            <person name="Szebenyi C."/>
            <person name="Tomsovsky M."/>
            <person name="Tulloss R.E."/>
            <person name="Uehling J."/>
            <person name="Grigoriev I.V."/>
            <person name="Vagvolgyi C."/>
            <person name="Papp T."/>
            <person name="Martin F.M."/>
            <person name="Miettinen O."/>
            <person name="Hibbett D.S."/>
            <person name="Nagy L.G."/>
        </authorList>
    </citation>
    <scope>NUCLEOTIDE SEQUENCE [LARGE SCALE GENOMIC DNA]</scope>
    <source>
        <strain evidence="2 3">CBS 962.96</strain>
    </source>
</reference>